<dbReference type="Pfam" id="PF14277">
    <property type="entry name" value="DUF4364"/>
    <property type="match status" value="1"/>
</dbReference>
<dbReference type="RefSeq" id="WP_073147087.1">
    <property type="nucleotide sequence ID" value="NZ_FRAG01000006.1"/>
</dbReference>
<evidence type="ECO:0000313" key="1">
    <source>
        <dbReference type="EMBL" id="SHJ69033.1"/>
    </source>
</evidence>
<dbReference type="InterPro" id="IPR025374">
    <property type="entry name" value="DUF4364"/>
</dbReference>
<evidence type="ECO:0008006" key="3">
    <source>
        <dbReference type="Google" id="ProtNLM"/>
    </source>
</evidence>
<dbReference type="AlphaFoldDB" id="A0A1M6LCV4"/>
<accession>A0A1M6LCV4</accession>
<organism evidence="1 2">
    <name type="scientific">Paramaledivibacter caminithermalis (strain DSM 15212 / CIP 107654 / DViRD3)</name>
    <name type="common">Clostridium caminithermale</name>
    <dbReference type="NCBI Taxonomy" id="1121301"/>
    <lineage>
        <taxon>Bacteria</taxon>
        <taxon>Bacillati</taxon>
        <taxon>Bacillota</taxon>
        <taxon>Clostridia</taxon>
        <taxon>Peptostreptococcales</taxon>
        <taxon>Caminicellaceae</taxon>
        <taxon>Paramaledivibacter</taxon>
    </lineage>
</organism>
<keyword evidence="2" id="KW-1185">Reference proteome</keyword>
<name>A0A1M6LCV4_PARC5</name>
<gene>
    <name evidence="1" type="ORF">SAMN02745912_00731</name>
</gene>
<dbReference type="Proteomes" id="UP000184465">
    <property type="component" value="Unassembled WGS sequence"/>
</dbReference>
<dbReference type="OrthoDB" id="9783597at2"/>
<reference evidence="2" key="1">
    <citation type="submission" date="2016-11" db="EMBL/GenBank/DDBJ databases">
        <authorList>
            <person name="Varghese N."/>
            <person name="Submissions S."/>
        </authorList>
    </citation>
    <scope>NUCLEOTIDE SEQUENCE [LARGE SCALE GENOMIC DNA]</scope>
    <source>
        <strain evidence="2">DSM 15212 / CIP 107654 / DViRD3</strain>
    </source>
</reference>
<dbReference type="Gene3D" id="1.10.10.10">
    <property type="entry name" value="Winged helix-like DNA-binding domain superfamily/Winged helix DNA-binding domain"/>
    <property type="match status" value="1"/>
</dbReference>
<sequence>MFANNSKDEAKNKLLLLYIFNKFEIAITNNQITDFVMENELLNYFVLQQFLSELVNTSLLEYTQNEDHYYYLITEKGKDTLNYFKDRLSDKFLSRIDMLIEKKKKILLKETQISANYKKKSKNDYLVELKVIENDITLIDLKLDVVSNKQAKTICDNWKNNAPDIYGEIIKLLID</sequence>
<protein>
    <recommendedName>
        <fullName evidence="3">DUF4364 domain-containing protein</fullName>
    </recommendedName>
</protein>
<dbReference type="InterPro" id="IPR036388">
    <property type="entry name" value="WH-like_DNA-bd_sf"/>
</dbReference>
<evidence type="ECO:0000313" key="2">
    <source>
        <dbReference type="Proteomes" id="UP000184465"/>
    </source>
</evidence>
<dbReference type="EMBL" id="FRAG01000006">
    <property type="protein sequence ID" value="SHJ69033.1"/>
    <property type="molecule type" value="Genomic_DNA"/>
</dbReference>
<proteinExistence type="predicted"/>
<dbReference type="STRING" id="1121301.SAMN02745912_00731"/>